<dbReference type="Pfam" id="PF05717">
    <property type="entry name" value="TnpB_IS66"/>
    <property type="match status" value="1"/>
</dbReference>
<dbReference type="NCBIfam" id="NF033819">
    <property type="entry name" value="IS66_TnpB"/>
    <property type="match status" value="1"/>
</dbReference>
<name>A0A4V3APU5_9HYPH</name>
<dbReference type="InterPro" id="IPR008878">
    <property type="entry name" value="Transposase_IS66_Orf2"/>
</dbReference>
<dbReference type="Proteomes" id="UP000295238">
    <property type="component" value="Unassembled WGS sequence"/>
</dbReference>
<sequence length="121" mass="13943">MIFPSNRVRIMVATKPVDFRKGHDGLSALVKNELHKDPFTGTIFVFRSRKADRLKLIYWDGSGIVLAYKRLEEHTFTWPGIRDGLMTLSHAQFKALFAGLDWRRVHAVQTRTPDHRIAAAR</sequence>
<protein>
    <submittedName>
        <fullName evidence="1">IS66 family insertion sequence element accessory protein TnpB</fullName>
    </submittedName>
</protein>
<accession>A0A4V3APU5</accession>
<reference evidence="1 2" key="1">
    <citation type="submission" date="2019-03" db="EMBL/GenBank/DDBJ databases">
        <title>Rhizobium sp. nov., an bacterium isolated from biocrust in Mu Us Desert.</title>
        <authorList>
            <person name="Lixiong L."/>
        </authorList>
    </citation>
    <scope>NUCLEOTIDE SEQUENCE [LARGE SCALE GENOMIC DNA]</scope>
    <source>
        <strain evidence="1 2">SPY-1</strain>
    </source>
</reference>
<gene>
    <name evidence="1" type="primary">tnpB</name>
    <name evidence="1" type="ORF">E2F50_03085</name>
</gene>
<keyword evidence="2" id="KW-1185">Reference proteome</keyword>
<dbReference type="OrthoDB" id="9801450at2"/>
<dbReference type="PANTHER" id="PTHR36455:SF1">
    <property type="entry name" value="BLR8292 PROTEIN"/>
    <property type="match status" value="1"/>
</dbReference>
<dbReference type="EMBL" id="SMTL01000001">
    <property type="protein sequence ID" value="TDK39130.1"/>
    <property type="molecule type" value="Genomic_DNA"/>
</dbReference>
<dbReference type="PANTHER" id="PTHR36455">
    <property type="match status" value="1"/>
</dbReference>
<dbReference type="AlphaFoldDB" id="A0A4V3APU5"/>
<organism evidence="1 2">
    <name type="scientific">Rhizobium deserti</name>
    <dbReference type="NCBI Taxonomy" id="2547961"/>
    <lineage>
        <taxon>Bacteria</taxon>
        <taxon>Pseudomonadati</taxon>
        <taxon>Pseudomonadota</taxon>
        <taxon>Alphaproteobacteria</taxon>
        <taxon>Hyphomicrobiales</taxon>
        <taxon>Rhizobiaceae</taxon>
        <taxon>Rhizobium/Agrobacterium group</taxon>
        <taxon>Rhizobium</taxon>
    </lineage>
</organism>
<comment type="caution">
    <text evidence="1">The sequence shown here is derived from an EMBL/GenBank/DDBJ whole genome shotgun (WGS) entry which is preliminary data.</text>
</comment>
<evidence type="ECO:0000313" key="2">
    <source>
        <dbReference type="Proteomes" id="UP000295238"/>
    </source>
</evidence>
<dbReference type="RefSeq" id="WP_133314579.1">
    <property type="nucleotide sequence ID" value="NZ_SMTL01000001.1"/>
</dbReference>
<proteinExistence type="predicted"/>
<evidence type="ECO:0000313" key="1">
    <source>
        <dbReference type="EMBL" id="TDK39130.1"/>
    </source>
</evidence>